<keyword evidence="2" id="KW-0479">Metal-binding</keyword>
<dbReference type="PANTHER" id="PTHR45953:SF1">
    <property type="entry name" value="IDURONATE 2-SULFATASE"/>
    <property type="match status" value="1"/>
</dbReference>
<evidence type="ECO:0000313" key="5">
    <source>
        <dbReference type="EMBL" id="QDU41510.1"/>
    </source>
</evidence>
<dbReference type="OrthoDB" id="9762324at2"/>
<organism evidence="5 6">
    <name type="scientific">Maioricimonas rarisocia</name>
    <dbReference type="NCBI Taxonomy" id="2528026"/>
    <lineage>
        <taxon>Bacteria</taxon>
        <taxon>Pseudomonadati</taxon>
        <taxon>Planctomycetota</taxon>
        <taxon>Planctomycetia</taxon>
        <taxon>Planctomycetales</taxon>
        <taxon>Planctomycetaceae</taxon>
        <taxon>Maioricimonas</taxon>
    </lineage>
</organism>
<evidence type="ECO:0000256" key="1">
    <source>
        <dbReference type="ARBA" id="ARBA00008779"/>
    </source>
</evidence>
<reference evidence="5 6" key="1">
    <citation type="submission" date="2019-02" db="EMBL/GenBank/DDBJ databases">
        <title>Deep-cultivation of Planctomycetes and their phenomic and genomic characterization uncovers novel biology.</title>
        <authorList>
            <person name="Wiegand S."/>
            <person name="Jogler M."/>
            <person name="Boedeker C."/>
            <person name="Pinto D."/>
            <person name="Vollmers J."/>
            <person name="Rivas-Marin E."/>
            <person name="Kohn T."/>
            <person name="Peeters S.H."/>
            <person name="Heuer A."/>
            <person name="Rast P."/>
            <person name="Oberbeckmann S."/>
            <person name="Bunk B."/>
            <person name="Jeske O."/>
            <person name="Meyerdierks A."/>
            <person name="Storesund J.E."/>
            <person name="Kallscheuer N."/>
            <person name="Luecker S."/>
            <person name="Lage O.M."/>
            <person name="Pohl T."/>
            <person name="Merkel B.J."/>
            <person name="Hornburger P."/>
            <person name="Mueller R.-W."/>
            <person name="Bruemmer F."/>
            <person name="Labrenz M."/>
            <person name="Spormann A.M."/>
            <person name="Op den Camp H."/>
            <person name="Overmann J."/>
            <person name="Amann R."/>
            <person name="Jetten M.S.M."/>
            <person name="Mascher T."/>
            <person name="Medema M.H."/>
            <person name="Devos D.P."/>
            <person name="Kaster A.-K."/>
            <person name="Ovreas L."/>
            <person name="Rohde M."/>
            <person name="Galperin M.Y."/>
            <person name="Jogler C."/>
        </authorList>
    </citation>
    <scope>NUCLEOTIDE SEQUENCE [LARGE SCALE GENOMIC DNA]</scope>
    <source>
        <strain evidence="5 6">Mal4</strain>
    </source>
</reference>
<dbReference type="EMBL" id="CP036275">
    <property type="protein sequence ID" value="QDU41510.1"/>
    <property type="molecule type" value="Genomic_DNA"/>
</dbReference>
<dbReference type="PANTHER" id="PTHR45953">
    <property type="entry name" value="IDURONATE 2-SULFATASE"/>
    <property type="match status" value="1"/>
</dbReference>
<feature type="domain" description="Sulfatase N-terminal" evidence="4">
    <location>
        <begin position="9"/>
        <end position="363"/>
    </location>
</feature>
<dbReference type="Pfam" id="PF00884">
    <property type="entry name" value="Sulfatase"/>
    <property type="match status" value="1"/>
</dbReference>
<dbReference type="SUPFAM" id="SSF53649">
    <property type="entry name" value="Alkaline phosphatase-like"/>
    <property type="match status" value="1"/>
</dbReference>
<dbReference type="KEGG" id="mri:Mal4_58780"/>
<evidence type="ECO:0000313" key="6">
    <source>
        <dbReference type="Proteomes" id="UP000320496"/>
    </source>
</evidence>
<dbReference type="RefSeq" id="WP_145373008.1">
    <property type="nucleotide sequence ID" value="NZ_CP036275.1"/>
</dbReference>
<sequence length="475" mass="54606">MHDRSTPLNILWICSDQQRFDTIRSLGNSRIRTPNIDRLVENGVSFNQAYAQSPVCTPSRASFLTGRYPRTTRCRQNGQSIPEEERLVPRLLADRGYRCGLSGKLHLASCSDGKVEDRIDDGYHEFHWSHHPQPDWPENAYQQWLSAKGVRWEDLYAGPETGYVKEGVPAQYHQTTWCAEMAENFIRTHTDRPWLFSVNMFDPHHPFDPPAEYLRRYDPADMPSPKFRPGELEGKPSFQQLDHVWAHNTPGYIDVASLTDDDHRRLRAAYYAMVELIDDQVGRMVQALEETGQLDRTLVIFMSDHGEMLGDHGIYLKGPHFYDEAVRVPLMLSCPQRIESGLQSEALVELVDLAPTLMELAGYEATPGMQGKSLVPICTGQADPGHHRDFVYSEYYNSWTHSRAYGTMLRTRTEKIVVYHDSEPGELYDLERDPDEFVNLWDDPKATEMKLRMLRQAFDASVLSMDPLPERRGPF</sequence>
<dbReference type="Gene3D" id="3.40.720.10">
    <property type="entry name" value="Alkaline Phosphatase, subunit A"/>
    <property type="match status" value="1"/>
</dbReference>
<dbReference type="InterPro" id="IPR000917">
    <property type="entry name" value="Sulfatase_N"/>
</dbReference>
<protein>
    <submittedName>
        <fullName evidence="5">Choline-sulfatase</fullName>
        <ecNumber evidence="5">3.1.6.6</ecNumber>
    </submittedName>
</protein>
<dbReference type="Proteomes" id="UP000320496">
    <property type="component" value="Chromosome"/>
</dbReference>
<dbReference type="InterPro" id="IPR024607">
    <property type="entry name" value="Sulfatase_CS"/>
</dbReference>
<accession>A0A517ZGA7</accession>
<dbReference type="InterPro" id="IPR017850">
    <property type="entry name" value="Alkaline_phosphatase_core_sf"/>
</dbReference>
<name>A0A517ZGA7_9PLAN</name>
<dbReference type="GO" id="GO:0047753">
    <property type="term" value="F:choline-sulfatase activity"/>
    <property type="evidence" value="ECO:0007669"/>
    <property type="project" value="UniProtKB-EC"/>
</dbReference>
<dbReference type="GO" id="GO:0005737">
    <property type="term" value="C:cytoplasm"/>
    <property type="evidence" value="ECO:0007669"/>
    <property type="project" value="TreeGrafter"/>
</dbReference>
<dbReference type="EC" id="3.1.6.6" evidence="5"/>
<dbReference type="GO" id="GO:0046872">
    <property type="term" value="F:metal ion binding"/>
    <property type="evidence" value="ECO:0007669"/>
    <property type="project" value="UniProtKB-KW"/>
</dbReference>
<keyword evidence="3 5" id="KW-0378">Hydrolase</keyword>
<evidence type="ECO:0000256" key="2">
    <source>
        <dbReference type="ARBA" id="ARBA00022723"/>
    </source>
</evidence>
<gene>
    <name evidence="5" type="primary">betC_22</name>
    <name evidence="5" type="ORF">Mal4_58780</name>
</gene>
<evidence type="ECO:0000259" key="4">
    <source>
        <dbReference type="Pfam" id="PF00884"/>
    </source>
</evidence>
<proteinExistence type="inferred from homology"/>
<dbReference type="PROSITE" id="PS00523">
    <property type="entry name" value="SULFATASE_1"/>
    <property type="match status" value="1"/>
</dbReference>
<evidence type="ECO:0000256" key="3">
    <source>
        <dbReference type="ARBA" id="ARBA00022801"/>
    </source>
</evidence>
<keyword evidence="6" id="KW-1185">Reference proteome</keyword>
<dbReference type="AlphaFoldDB" id="A0A517ZGA7"/>
<comment type="similarity">
    <text evidence="1">Belongs to the sulfatase family.</text>
</comment>